<evidence type="ECO:0000313" key="1">
    <source>
        <dbReference type="EMBL" id="KAG2497136.1"/>
    </source>
</evidence>
<evidence type="ECO:0000313" key="2">
    <source>
        <dbReference type="Proteomes" id="UP000612055"/>
    </source>
</evidence>
<protein>
    <submittedName>
        <fullName evidence="1">Uncharacterized protein</fullName>
    </submittedName>
</protein>
<dbReference type="EMBL" id="JAEHOE010000015">
    <property type="protein sequence ID" value="KAG2497136.1"/>
    <property type="molecule type" value="Genomic_DNA"/>
</dbReference>
<reference evidence="1" key="1">
    <citation type="journal article" date="2020" name="bioRxiv">
        <title>Comparative genomics of Chlamydomonas.</title>
        <authorList>
            <person name="Craig R.J."/>
            <person name="Hasan A.R."/>
            <person name="Ness R.W."/>
            <person name="Keightley P.D."/>
        </authorList>
    </citation>
    <scope>NUCLEOTIDE SEQUENCE</scope>
    <source>
        <strain evidence="1">CCAP 11/70</strain>
    </source>
</reference>
<gene>
    <name evidence="1" type="ORF">HYH03_004727</name>
</gene>
<name>A0A835YAA6_9CHLO</name>
<dbReference type="OrthoDB" id="529318at2759"/>
<sequence>MALANVLRGVLSRSAGSAPAVEGAVRAFASGAGATKKDVLYNLSNPDPEAESMVKEYLGSLYKGAKLEPTKADDSLELTSKIEKKYRAAMVVETGLQNISVPLGFDKSNLASVKRYAAELRTLAKQAGFECPIREVTKRVAETAATADSVKELLTRSQSLMSPELYGALTEAVAQVEASTNATLTLDGASPAYKEFAKKVEAIAKAHGIPGKVLVDNARGTGDDTTARQYALWRERAAVKDAVTELEAMKAEATAVLDKHLGKTAEQVRSEQAAALAAAIKKAEAAKGAPWATQFLADVKRVQWFDACVAENPAVGPKVTA</sequence>
<comment type="caution">
    <text evidence="1">The sequence shown here is derived from an EMBL/GenBank/DDBJ whole genome shotgun (WGS) entry which is preliminary data.</text>
</comment>
<keyword evidence="2" id="KW-1185">Reference proteome</keyword>
<accession>A0A835YAA6</accession>
<dbReference type="Proteomes" id="UP000612055">
    <property type="component" value="Unassembled WGS sequence"/>
</dbReference>
<organism evidence="1 2">
    <name type="scientific">Edaphochlamys debaryana</name>
    <dbReference type="NCBI Taxonomy" id="47281"/>
    <lineage>
        <taxon>Eukaryota</taxon>
        <taxon>Viridiplantae</taxon>
        <taxon>Chlorophyta</taxon>
        <taxon>core chlorophytes</taxon>
        <taxon>Chlorophyceae</taxon>
        <taxon>CS clade</taxon>
        <taxon>Chlamydomonadales</taxon>
        <taxon>Chlamydomonadales incertae sedis</taxon>
        <taxon>Edaphochlamys</taxon>
    </lineage>
</organism>
<dbReference type="AlphaFoldDB" id="A0A835YAA6"/>
<proteinExistence type="predicted"/>